<dbReference type="Pfam" id="PF00412">
    <property type="entry name" value="LIM"/>
    <property type="match status" value="1"/>
</dbReference>
<dbReference type="InterPro" id="IPR001781">
    <property type="entry name" value="Znf_LIM"/>
</dbReference>
<evidence type="ECO:0000256" key="2">
    <source>
        <dbReference type="ARBA" id="ARBA00022490"/>
    </source>
</evidence>
<dbReference type="InterPro" id="IPR033724">
    <property type="entry name" value="PET_testin"/>
</dbReference>
<dbReference type="GO" id="GO:0008270">
    <property type="term" value="F:zinc ion binding"/>
    <property type="evidence" value="ECO:0007669"/>
    <property type="project" value="InterPro"/>
</dbReference>
<keyword evidence="4" id="KW-0677">Repeat</keyword>
<dbReference type="AlphaFoldDB" id="A0A8B9ZK06"/>
<dbReference type="PANTHER" id="PTHR24211:SF0">
    <property type="entry name" value="LIM AND CYSTEINE-RICH DOMAINS PROTEIN 1"/>
    <property type="match status" value="1"/>
</dbReference>
<reference evidence="10" key="1">
    <citation type="submission" date="2019-08" db="EMBL/GenBank/DDBJ databases">
        <title>Three high-quality genomes provides insights into domestication of ducks.</title>
        <authorList>
            <person name="Hou Z.C."/>
            <person name="Zhu F."/>
            <person name="Yin Z.T."/>
            <person name="Zhang F."/>
        </authorList>
    </citation>
    <scope>NUCLEOTIDE SEQUENCE [LARGE SCALE GENOMIC DNA]</scope>
</reference>
<feature type="domain" description="LIM zinc-binding" evidence="8">
    <location>
        <begin position="281"/>
        <end position="341"/>
    </location>
</feature>
<reference evidence="10" key="2">
    <citation type="submission" date="2025-08" db="UniProtKB">
        <authorList>
            <consortium name="Ensembl"/>
        </authorList>
    </citation>
    <scope>IDENTIFICATION</scope>
</reference>
<dbReference type="PANTHER" id="PTHR24211">
    <property type="entry name" value="LIM DOMAIN-CONTAINING PROTEIN"/>
    <property type="match status" value="1"/>
</dbReference>
<evidence type="ECO:0000256" key="5">
    <source>
        <dbReference type="ARBA" id="ARBA00022833"/>
    </source>
</evidence>
<comment type="subcellular location">
    <subcellularLocation>
        <location evidence="1">Cytoplasm</location>
    </subcellularLocation>
</comment>
<dbReference type="Gene3D" id="2.10.110.10">
    <property type="entry name" value="Cysteine Rich Protein"/>
    <property type="match status" value="1"/>
</dbReference>
<keyword evidence="6 7" id="KW-0440">LIM domain</keyword>
<dbReference type="GO" id="GO:0003714">
    <property type="term" value="F:transcription corepressor activity"/>
    <property type="evidence" value="ECO:0007669"/>
    <property type="project" value="TreeGrafter"/>
</dbReference>
<dbReference type="SUPFAM" id="SSF57716">
    <property type="entry name" value="Glucocorticoid receptor-like (DNA-binding domain)"/>
    <property type="match status" value="1"/>
</dbReference>
<evidence type="ECO:0000259" key="8">
    <source>
        <dbReference type="PROSITE" id="PS50023"/>
    </source>
</evidence>
<dbReference type="PROSITE" id="PS50023">
    <property type="entry name" value="LIM_DOMAIN_2"/>
    <property type="match status" value="1"/>
</dbReference>
<dbReference type="CDD" id="cd09829">
    <property type="entry name" value="PET_testin"/>
    <property type="match status" value="1"/>
</dbReference>
<feature type="domain" description="PET" evidence="9">
    <location>
        <begin position="78"/>
        <end position="175"/>
    </location>
</feature>
<dbReference type="Ensembl" id="ENSAPLT00020025059.1">
    <property type="protein sequence ID" value="ENSAPLP00020023213.1"/>
    <property type="gene ID" value="ENSAPLG00020016121.1"/>
</dbReference>
<dbReference type="FunFam" id="2.10.110.10:FF:000005">
    <property type="entry name" value="Testin isoform 1"/>
    <property type="match status" value="1"/>
</dbReference>
<evidence type="ECO:0000256" key="6">
    <source>
        <dbReference type="ARBA" id="ARBA00023038"/>
    </source>
</evidence>
<evidence type="ECO:0000256" key="1">
    <source>
        <dbReference type="ARBA" id="ARBA00004496"/>
    </source>
</evidence>
<keyword evidence="3 7" id="KW-0479">Metal-binding</keyword>
<evidence type="ECO:0000256" key="7">
    <source>
        <dbReference type="PROSITE-ProRule" id="PRU00125"/>
    </source>
</evidence>
<dbReference type="InterPro" id="IPR010442">
    <property type="entry name" value="PET_domain"/>
</dbReference>
<organism evidence="10 11">
    <name type="scientific">Anas platyrhynchos</name>
    <name type="common">Mallard</name>
    <name type="synonym">Anas boschas</name>
    <dbReference type="NCBI Taxonomy" id="8839"/>
    <lineage>
        <taxon>Eukaryota</taxon>
        <taxon>Metazoa</taxon>
        <taxon>Chordata</taxon>
        <taxon>Craniata</taxon>
        <taxon>Vertebrata</taxon>
        <taxon>Euteleostomi</taxon>
        <taxon>Archelosauria</taxon>
        <taxon>Archosauria</taxon>
        <taxon>Dinosauria</taxon>
        <taxon>Saurischia</taxon>
        <taxon>Theropoda</taxon>
        <taxon>Coelurosauria</taxon>
        <taxon>Aves</taxon>
        <taxon>Neognathae</taxon>
        <taxon>Galloanserae</taxon>
        <taxon>Anseriformes</taxon>
        <taxon>Anatidae</taxon>
        <taxon>Anatinae</taxon>
        <taxon>Anas</taxon>
    </lineage>
</organism>
<dbReference type="GO" id="GO:0005737">
    <property type="term" value="C:cytoplasm"/>
    <property type="evidence" value="ECO:0007669"/>
    <property type="project" value="UniProtKB-SubCell"/>
</dbReference>
<keyword evidence="5 7" id="KW-0862">Zinc</keyword>
<evidence type="ECO:0000256" key="4">
    <source>
        <dbReference type="ARBA" id="ARBA00022737"/>
    </source>
</evidence>
<dbReference type="InterPro" id="IPR047120">
    <property type="entry name" value="Pk/Esn/Tes"/>
</dbReference>
<keyword evidence="2" id="KW-0963">Cytoplasm</keyword>
<evidence type="ECO:0000313" key="11">
    <source>
        <dbReference type="Proteomes" id="UP000694400"/>
    </source>
</evidence>
<reference evidence="10" key="3">
    <citation type="submission" date="2025-09" db="UniProtKB">
        <authorList>
            <consortium name="Ensembl"/>
        </authorList>
    </citation>
    <scope>IDENTIFICATION</scope>
</reference>
<evidence type="ECO:0000256" key="3">
    <source>
        <dbReference type="ARBA" id="ARBA00022723"/>
    </source>
</evidence>
<accession>A0A8B9ZK06</accession>
<proteinExistence type="predicted"/>
<dbReference type="Proteomes" id="UP000694400">
    <property type="component" value="Chromosome 10"/>
</dbReference>
<evidence type="ECO:0000259" key="9">
    <source>
        <dbReference type="PROSITE" id="PS51303"/>
    </source>
</evidence>
<dbReference type="PROSITE" id="PS51303">
    <property type="entry name" value="PET"/>
    <property type="match status" value="1"/>
</dbReference>
<dbReference type="Pfam" id="PF06297">
    <property type="entry name" value="PET"/>
    <property type="match status" value="1"/>
</dbReference>
<protein>
    <submittedName>
        <fullName evidence="10">LIM and cysteine rich domains 1</fullName>
    </submittedName>
</protein>
<evidence type="ECO:0000313" key="10">
    <source>
        <dbReference type="Ensembl" id="ENSAPLP00020023213.1"/>
    </source>
</evidence>
<name>A0A8B9ZK06_ANAPL</name>
<dbReference type="SMART" id="SM00132">
    <property type="entry name" value="LIM"/>
    <property type="match status" value="1"/>
</dbReference>
<dbReference type="GO" id="GO:0005634">
    <property type="term" value="C:nucleus"/>
    <property type="evidence" value="ECO:0007669"/>
    <property type="project" value="TreeGrafter"/>
</dbReference>
<dbReference type="PROSITE" id="PS00478">
    <property type="entry name" value="LIM_DOMAIN_1"/>
    <property type="match status" value="1"/>
</dbReference>
<sequence length="388" mass="43160">LSNCSALFQMSVGQQQSGRGVPCLRCRGSCTGFEPHSWRKICKSCKCSQEDHSLSSDLEDDRKIGRLLTDSKYATNRMIITNPIVSRKDPTFDTITYEWAPPGLTQKLAMQYMELLPKDMQPVLMRQLPVYDHDPAQCRGLAEGEVKLMEDFVKKYKAEALGVGEVAAARPSGGRGTGGALQSPKKVSQQWAASPTCFLVPRTMRCECHTCSLLQHCEACKEAMPADCPVVYAGPGRLHAAVAPGLLQSAASVPEPLVDLIYFWKNGAAWCGRHYCESLRPRCAGCDEIIFSEDYQQAEGMAWHKKHFTCLECETQLTGKAFSLDKGSLRCATCSRSNMELFQLLSEQEFYGKQLSSLSYPSCFFFLCLKCCNVSFFPFSKSMTLSKK</sequence>